<dbReference type="GO" id="GO:0003677">
    <property type="term" value="F:DNA binding"/>
    <property type="evidence" value="ECO:0007669"/>
    <property type="project" value="UniProtKB-KW"/>
</dbReference>
<dbReference type="Proteomes" id="UP000433101">
    <property type="component" value="Unassembled WGS sequence"/>
</dbReference>
<sequence length="269" mass="29939">MAERVNATSFGNGLLVQRLNMHTFVTLRRKLGAFSTIPDREFDALAERIGKPRVVESREELNLDHSWPHKAFLINDGWACTYKQLPSGARQIVDVAVPGDILGMRSLMLRNLDFAAAMITTSVVYEISSRAMFELLDIAPRLAAGFLWSSAREEALLVERLVGVGRKTALQRVVHFFLELQDRLSLVGKCSDGSFSCPLNQSQIADALGLTSVHLNRIVRELRQEGVVNLKDGCVEFLDLDKATEIAQYNAAYLDHVATARRGQTKLAQ</sequence>
<dbReference type="EMBL" id="WUMV01000008">
    <property type="protein sequence ID" value="MXN66661.1"/>
    <property type="molecule type" value="Genomic_DNA"/>
</dbReference>
<organism evidence="5 6">
    <name type="scientific">Stappia sediminis</name>
    <dbReference type="NCBI Taxonomy" id="2692190"/>
    <lineage>
        <taxon>Bacteria</taxon>
        <taxon>Pseudomonadati</taxon>
        <taxon>Pseudomonadota</taxon>
        <taxon>Alphaproteobacteria</taxon>
        <taxon>Hyphomicrobiales</taxon>
        <taxon>Stappiaceae</taxon>
        <taxon>Stappia</taxon>
    </lineage>
</organism>
<evidence type="ECO:0000256" key="2">
    <source>
        <dbReference type="ARBA" id="ARBA00023125"/>
    </source>
</evidence>
<dbReference type="PROSITE" id="PS51063">
    <property type="entry name" value="HTH_CRP_2"/>
    <property type="match status" value="1"/>
</dbReference>
<dbReference type="InterPro" id="IPR012318">
    <property type="entry name" value="HTH_CRP"/>
</dbReference>
<dbReference type="SUPFAM" id="SSF46785">
    <property type="entry name" value="Winged helix' DNA-binding domain"/>
    <property type="match status" value="1"/>
</dbReference>
<evidence type="ECO:0000256" key="3">
    <source>
        <dbReference type="ARBA" id="ARBA00023163"/>
    </source>
</evidence>
<evidence type="ECO:0000313" key="6">
    <source>
        <dbReference type="Proteomes" id="UP000433101"/>
    </source>
</evidence>
<dbReference type="SUPFAM" id="SSF51206">
    <property type="entry name" value="cAMP-binding domain-like"/>
    <property type="match status" value="1"/>
</dbReference>
<dbReference type="InterPro" id="IPR000595">
    <property type="entry name" value="cNMP-bd_dom"/>
</dbReference>
<keyword evidence="1" id="KW-0805">Transcription regulation</keyword>
<evidence type="ECO:0000313" key="5">
    <source>
        <dbReference type="EMBL" id="MXN66661.1"/>
    </source>
</evidence>
<keyword evidence="2" id="KW-0238">DNA-binding</keyword>
<reference evidence="5 6" key="1">
    <citation type="submission" date="2019-12" db="EMBL/GenBank/DDBJ databases">
        <authorList>
            <person name="Li M."/>
        </authorList>
    </citation>
    <scope>NUCLEOTIDE SEQUENCE [LARGE SCALE GENOMIC DNA]</scope>
    <source>
        <strain evidence="5 6">GBMRC 2046</strain>
    </source>
</reference>
<dbReference type="Gene3D" id="1.10.10.10">
    <property type="entry name" value="Winged helix-like DNA-binding domain superfamily/Winged helix DNA-binding domain"/>
    <property type="match status" value="1"/>
</dbReference>
<dbReference type="SMART" id="SM00419">
    <property type="entry name" value="HTH_CRP"/>
    <property type="match status" value="1"/>
</dbReference>
<keyword evidence="3" id="KW-0804">Transcription</keyword>
<dbReference type="Gene3D" id="2.60.120.10">
    <property type="entry name" value="Jelly Rolls"/>
    <property type="match status" value="1"/>
</dbReference>
<dbReference type="AlphaFoldDB" id="A0A7X3S983"/>
<keyword evidence="6" id="KW-1185">Reference proteome</keyword>
<dbReference type="CDD" id="cd00038">
    <property type="entry name" value="CAP_ED"/>
    <property type="match status" value="1"/>
</dbReference>
<dbReference type="Pfam" id="PF00027">
    <property type="entry name" value="cNMP_binding"/>
    <property type="match status" value="1"/>
</dbReference>
<feature type="domain" description="HTH crp-type" evidence="4">
    <location>
        <begin position="167"/>
        <end position="241"/>
    </location>
</feature>
<dbReference type="InterPro" id="IPR036390">
    <property type="entry name" value="WH_DNA-bd_sf"/>
</dbReference>
<dbReference type="InterPro" id="IPR018490">
    <property type="entry name" value="cNMP-bd_dom_sf"/>
</dbReference>
<dbReference type="Pfam" id="PF13545">
    <property type="entry name" value="HTH_Crp_2"/>
    <property type="match status" value="1"/>
</dbReference>
<dbReference type="InterPro" id="IPR036388">
    <property type="entry name" value="WH-like_DNA-bd_sf"/>
</dbReference>
<evidence type="ECO:0000256" key="1">
    <source>
        <dbReference type="ARBA" id="ARBA00023015"/>
    </source>
</evidence>
<gene>
    <name evidence="5" type="ORF">GR183_17220</name>
</gene>
<dbReference type="InterPro" id="IPR014710">
    <property type="entry name" value="RmlC-like_jellyroll"/>
</dbReference>
<name>A0A7X3S983_9HYPH</name>
<accession>A0A7X3S983</accession>
<comment type="caution">
    <text evidence="5">The sequence shown here is derived from an EMBL/GenBank/DDBJ whole genome shotgun (WGS) entry which is preliminary data.</text>
</comment>
<dbReference type="GO" id="GO:0006355">
    <property type="term" value="P:regulation of DNA-templated transcription"/>
    <property type="evidence" value="ECO:0007669"/>
    <property type="project" value="InterPro"/>
</dbReference>
<protein>
    <submittedName>
        <fullName evidence="5">Helix-turn-helix domain-containing protein</fullName>
    </submittedName>
</protein>
<evidence type="ECO:0000259" key="4">
    <source>
        <dbReference type="PROSITE" id="PS51063"/>
    </source>
</evidence>
<proteinExistence type="predicted"/>